<dbReference type="NCBIfam" id="NF038145">
    <property type="entry name" value="Hvo_1808_fam"/>
    <property type="match status" value="1"/>
</dbReference>
<evidence type="ECO:0000313" key="2">
    <source>
        <dbReference type="EMBL" id="SFR98775.1"/>
    </source>
</evidence>
<accession>A0A1I6L5M0</accession>
<dbReference type="OrthoDB" id="85977at2157"/>
<gene>
    <name evidence="2" type="ORF">SAMN05216559_2097</name>
</gene>
<sequence length="450" mass="49270">MRRGVVVLVGVAVLAILAGCSGIDTALHQPLEQDPATDQIGWENGYWYDESISVTTEDGLNESEREAVLARTMARVEQIRGLEFEGNVTLEVISRDEYRNRSTGLGVSGDPWNEQVWEGLLLVGEDRQVENAFGDTFNSSVQGYYAPANDSIVIVSDSETPTIDRGTLAHELVHALQDQEGGLAGSPPTQDRQLASQSVTEGEANYVQAQYRNRCDSGRWQCLEKPPRGASGGGQATDGVFLVIYQPYATGPEFVAQVRQSGGWDAVTELYDTPPNSTEQVIHPEKYPGEQPANVTVPDRSSDEWSRFDHDPVADTVGEASIYGMLTVHGEAEVPRDEVYEYESRPSAGWAGDALVPYHNGSGDGADAAGYGYVWETRWDTERDARQFESAYRSILEGRAAERPGENVYVLPESDPYGDAFRVVRDGQRVTIVNAPSRAELSDIHSRSSG</sequence>
<dbReference type="AlphaFoldDB" id="A0A1I6L5M0"/>
<evidence type="ECO:0000256" key="1">
    <source>
        <dbReference type="SAM" id="MobiDB-lite"/>
    </source>
</evidence>
<evidence type="ECO:0000313" key="3">
    <source>
        <dbReference type="Proteomes" id="UP000199062"/>
    </source>
</evidence>
<dbReference type="Gene3D" id="1.10.10.2910">
    <property type="match status" value="1"/>
</dbReference>
<dbReference type="STRING" id="767519.SAMN05216559_2097"/>
<dbReference type="PROSITE" id="PS51257">
    <property type="entry name" value="PROKAR_LIPOPROTEIN"/>
    <property type="match status" value="1"/>
</dbReference>
<feature type="region of interest" description="Disordered" evidence="1">
    <location>
        <begin position="280"/>
        <end position="305"/>
    </location>
</feature>
<dbReference type="RefSeq" id="WP_089816490.1">
    <property type="nucleotide sequence ID" value="NZ_FOZK01000002.1"/>
</dbReference>
<proteinExistence type="predicted"/>
<dbReference type="EMBL" id="FOZK01000002">
    <property type="protein sequence ID" value="SFR98775.1"/>
    <property type="molecule type" value="Genomic_DNA"/>
</dbReference>
<reference evidence="2 3" key="1">
    <citation type="submission" date="2016-10" db="EMBL/GenBank/DDBJ databases">
        <authorList>
            <person name="de Groot N.N."/>
        </authorList>
    </citation>
    <scope>NUCLEOTIDE SEQUENCE [LARGE SCALE GENOMIC DNA]</scope>
    <source>
        <strain evidence="2 3">CGMCC 1.10457</strain>
    </source>
</reference>
<dbReference type="Proteomes" id="UP000199062">
    <property type="component" value="Unassembled WGS sequence"/>
</dbReference>
<organism evidence="2 3">
    <name type="scientific">Halomicrobium zhouii</name>
    <dbReference type="NCBI Taxonomy" id="767519"/>
    <lineage>
        <taxon>Archaea</taxon>
        <taxon>Methanobacteriati</taxon>
        <taxon>Methanobacteriota</taxon>
        <taxon>Stenosarchaea group</taxon>
        <taxon>Halobacteria</taxon>
        <taxon>Halobacteriales</taxon>
        <taxon>Haloarculaceae</taxon>
        <taxon>Halomicrobium</taxon>
    </lineage>
</organism>
<keyword evidence="3" id="KW-1185">Reference proteome</keyword>
<protein>
    <recommendedName>
        <fullName evidence="4">Lipoprotein</fullName>
    </recommendedName>
</protein>
<dbReference type="InterPro" id="IPR047792">
    <property type="entry name" value="Hvo_1808-like"/>
</dbReference>
<evidence type="ECO:0008006" key="4">
    <source>
        <dbReference type="Google" id="ProtNLM"/>
    </source>
</evidence>
<name>A0A1I6L5M0_9EURY</name>